<dbReference type="NCBIfam" id="NF038196">
    <property type="entry name" value="ferrodoxin_EFR1"/>
    <property type="match status" value="1"/>
</dbReference>
<keyword evidence="2" id="KW-0408">Iron</keyword>
<name>A0A7G9GTR4_9FIRM</name>
<dbReference type="EMBL" id="CP060636">
    <property type="protein sequence ID" value="QNM14196.1"/>
    <property type="molecule type" value="Genomic_DNA"/>
</dbReference>
<dbReference type="Pfam" id="PF12838">
    <property type="entry name" value="Fer4_7"/>
    <property type="match status" value="1"/>
</dbReference>
<dbReference type="InterPro" id="IPR008254">
    <property type="entry name" value="Flavodoxin/NO_synth"/>
</dbReference>
<dbReference type="PROSITE" id="PS50902">
    <property type="entry name" value="FLAVODOXIN_LIKE"/>
    <property type="match status" value="1"/>
</dbReference>
<evidence type="ECO:0000313" key="6">
    <source>
        <dbReference type="EMBL" id="QNM14196.1"/>
    </source>
</evidence>
<dbReference type="PROSITE" id="PS51379">
    <property type="entry name" value="4FE4S_FER_2"/>
    <property type="match status" value="2"/>
</dbReference>
<accession>A0A7G9GTR4</accession>
<dbReference type="PANTHER" id="PTHR43122:SF1">
    <property type="entry name" value="IRON-SULFUR-BINDING PROTEIN"/>
    <property type="match status" value="1"/>
</dbReference>
<dbReference type="InterPro" id="IPR047964">
    <property type="entry name" value="EFR1-like"/>
</dbReference>
<dbReference type="GO" id="GO:0051536">
    <property type="term" value="F:iron-sulfur cluster binding"/>
    <property type="evidence" value="ECO:0007669"/>
    <property type="project" value="UniProtKB-KW"/>
</dbReference>
<evidence type="ECO:0000313" key="7">
    <source>
        <dbReference type="Proteomes" id="UP000515856"/>
    </source>
</evidence>
<reference evidence="6 7" key="1">
    <citation type="submission" date="2020-08" db="EMBL/GenBank/DDBJ databases">
        <authorList>
            <person name="Liu C."/>
            <person name="Sun Q."/>
        </authorList>
    </citation>
    <scope>NUCLEOTIDE SEQUENCE [LARGE SCALE GENOMIC DNA]</scope>
    <source>
        <strain evidence="6 7">NSJ-61</strain>
    </source>
</reference>
<dbReference type="GO" id="GO:0016651">
    <property type="term" value="F:oxidoreductase activity, acting on NAD(P)H"/>
    <property type="evidence" value="ECO:0007669"/>
    <property type="project" value="UniProtKB-ARBA"/>
</dbReference>
<feature type="domain" description="4Fe-4S ferredoxin-type" evidence="5">
    <location>
        <begin position="225"/>
        <end position="251"/>
    </location>
</feature>
<dbReference type="Proteomes" id="UP000515856">
    <property type="component" value="Chromosome"/>
</dbReference>
<keyword evidence="7" id="KW-1185">Reference proteome</keyword>
<protein>
    <submittedName>
        <fullName evidence="6">4Fe-4S binding protein</fullName>
    </submittedName>
</protein>
<dbReference type="InterPro" id="IPR017900">
    <property type="entry name" value="4Fe4S_Fe_S_CS"/>
</dbReference>
<dbReference type="AlphaFoldDB" id="A0A7G9GTR4"/>
<proteinExistence type="predicted"/>
<dbReference type="KEGG" id="ehn:H9Q80_09790"/>
<dbReference type="RefSeq" id="WP_117454880.1">
    <property type="nucleotide sequence ID" value="NZ_CP060636.1"/>
</dbReference>
<dbReference type="SUPFAM" id="SSF54862">
    <property type="entry name" value="4Fe-4S ferredoxins"/>
    <property type="match status" value="1"/>
</dbReference>
<dbReference type="Gene3D" id="3.30.70.20">
    <property type="match status" value="1"/>
</dbReference>
<sequence length="274" mass="30570">MNIRKVYGLFFSPTGNTETVVKTCTNQTGKELNVTIEYVDFTSPQQRNMEYSFSSDDFIIIGIPVYAGRIPNKLLPFIQTKLKGNKTLVMPVVTYGNRSFDNALKELSNELTAHGFYSIAALAVPCEHAFSSQIATNRPNKDDLKCLESFVEEVVMKLKTSKNLPASLSIPGDDIIDAYYTPLGIDGKPAKFLKAKPKTKVESCTSCGICANNCPMGAISFDNFIDVPGTCIKCQACIKKCPTHAKYFDDEAFLSHVKMLEQNYKRRLDIQCFY</sequence>
<evidence type="ECO:0000256" key="3">
    <source>
        <dbReference type="ARBA" id="ARBA00023014"/>
    </source>
</evidence>
<evidence type="ECO:0000259" key="4">
    <source>
        <dbReference type="PROSITE" id="PS50902"/>
    </source>
</evidence>
<keyword evidence="3" id="KW-0411">Iron-sulfur</keyword>
<evidence type="ECO:0000256" key="2">
    <source>
        <dbReference type="ARBA" id="ARBA00023004"/>
    </source>
</evidence>
<dbReference type="SUPFAM" id="SSF52218">
    <property type="entry name" value="Flavoproteins"/>
    <property type="match status" value="1"/>
</dbReference>
<gene>
    <name evidence="6" type="ORF">H9Q80_09790</name>
</gene>
<dbReference type="GO" id="GO:0046872">
    <property type="term" value="F:metal ion binding"/>
    <property type="evidence" value="ECO:0007669"/>
    <property type="project" value="UniProtKB-KW"/>
</dbReference>
<dbReference type="InterPro" id="IPR017896">
    <property type="entry name" value="4Fe4S_Fe-S-bd"/>
</dbReference>
<dbReference type="Gene3D" id="3.40.50.360">
    <property type="match status" value="1"/>
</dbReference>
<dbReference type="PANTHER" id="PTHR43122">
    <property type="entry name" value="FERREDOXIN SUBUNIT OF PYRUVATE:FLAVODOXIN OXIDOREDUCTASE-RELATED"/>
    <property type="match status" value="1"/>
</dbReference>
<dbReference type="PROSITE" id="PS00198">
    <property type="entry name" value="4FE4S_FER_1"/>
    <property type="match status" value="2"/>
</dbReference>
<evidence type="ECO:0000259" key="5">
    <source>
        <dbReference type="PROSITE" id="PS51379"/>
    </source>
</evidence>
<evidence type="ECO:0000256" key="1">
    <source>
        <dbReference type="ARBA" id="ARBA00022723"/>
    </source>
</evidence>
<feature type="domain" description="4Fe-4S ferredoxin-type" evidence="5">
    <location>
        <begin position="195"/>
        <end position="224"/>
    </location>
</feature>
<dbReference type="GO" id="GO:0010181">
    <property type="term" value="F:FMN binding"/>
    <property type="evidence" value="ECO:0007669"/>
    <property type="project" value="InterPro"/>
</dbReference>
<dbReference type="InterPro" id="IPR029039">
    <property type="entry name" value="Flavoprotein-like_sf"/>
</dbReference>
<keyword evidence="1" id="KW-0479">Metal-binding</keyword>
<organism evidence="6 7">
    <name type="scientific">[Eubacterium] hominis</name>
    <dbReference type="NCBI Taxonomy" id="2764325"/>
    <lineage>
        <taxon>Bacteria</taxon>
        <taxon>Bacillati</taxon>
        <taxon>Bacillota</taxon>
        <taxon>Erysipelotrichia</taxon>
        <taxon>Erysipelotrichales</taxon>
        <taxon>Erysipelotrichaceae</taxon>
        <taxon>Amedibacillus</taxon>
    </lineage>
</organism>
<feature type="domain" description="Flavodoxin-like" evidence="4">
    <location>
        <begin position="6"/>
        <end position="155"/>
    </location>
</feature>